<feature type="transmembrane region" description="Helical" evidence="7">
    <location>
        <begin position="44"/>
        <end position="64"/>
    </location>
</feature>
<evidence type="ECO:0000256" key="2">
    <source>
        <dbReference type="ARBA" id="ARBA00006679"/>
    </source>
</evidence>
<feature type="transmembrane region" description="Helical" evidence="7">
    <location>
        <begin position="71"/>
        <end position="89"/>
    </location>
</feature>
<dbReference type="AlphaFoldDB" id="A0A2N7BW21"/>
<evidence type="ECO:0000313" key="9">
    <source>
        <dbReference type="Proteomes" id="UP000235778"/>
    </source>
</evidence>
<comment type="caution">
    <text evidence="8">The sequence shown here is derived from an EMBL/GenBank/DDBJ whole genome shotgun (WGS) entry which is preliminary data.</text>
</comment>
<evidence type="ECO:0000256" key="4">
    <source>
        <dbReference type="ARBA" id="ARBA00022692"/>
    </source>
</evidence>
<evidence type="ECO:0000256" key="6">
    <source>
        <dbReference type="ARBA" id="ARBA00023136"/>
    </source>
</evidence>
<reference evidence="9" key="1">
    <citation type="submission" date="2016-07" db="EMBL/GenBank/DDBJ databases">
        <title>Nontailed viruses are major unrecognized killers of bacteria in the ocean.</title>
        <authorList>
            <person name="Kauffman K."/>
            <person name="Hussain F."/>
            <person name="Yang J."/>
            <person name="Arevalo P."/>
            <person name="Brown J."/>
            <person name="Cutler M."/>
            <person name="Kelly L."/>
            <person name="Polz M.F."/>
        </authorList>
    </citation>
    <scope>NUCLEOTIDE SEQUENCE [LARGE SCALE GENOMIC DNA]</scope>
    <source>
        <strain evidence="9">10N.286.55.C1</strain>
    </source>
</reference>
<comment type="subcellular location">
    <subcellularLocation>
        <location evidence="1">Cell membrane</location>
        <topology evidence="1">Multi-pass membrane protein</topology>
    </subcellularLocation>
</comment>
<dbReference type="InterPro" id="IPR051907">
    <property type="entry name" value="DoxX-like_oxidoreductase"/>
</dbReference>
<dbReference type="PANTHER" id="PTHR33452">
    <property type="entry name" value="OXIDOREDUCTASE CATD-RELATED"/>
    <property type="match status" value="1"/>
</dbReference>
<accession>A0A2N7BW21</accession>
<keyword evidence="4 7" id="KW-0812">Transmembrane</keyword>
<sequence length="145" mass="15859">MNTRLNDTLTFFARILLAYLFIQAGWGKLFSYEGTAGYMASQGVSAHLLPLVILLELGGGLAILAGFMTRFAALSIAFFSLVSGVMFHFDPSSSGQMIHFYKNVSVAGGYLALAVLGAGSFSVDYWLSNKLKQDTKWTRLMVLVR</sequence>
<organism evidence="8 9">
    <name type="scientific">Vibrio lentus</name>
    <dbReference type="NCBI Taxonomy" id="136468"/>
    <lineage>
        <taxon>Bacteria</taxon>
        <taxon>Pseudomonadati</taxon>
        <taxon>Pseudomonadota</taxon>
        <taxon>Gammaproteobacteria</taxon>
        <taxon>Vibrionales</taxon>
        <taxon>Vibrionaceae</taxon>
        <taxon>Vibrio</taxon>
    </lineage>
</organism>
<evidence type="ECO:0000256" key="1">
    <source>
        <dbReference type="ARBA" id="ARBA00004651"/>
    </source>
</evidence>
<feature type="transmembrane region" description="Helical" evidence="7">
    <location>
        <begin position="109"/>
        <end position="127"/>
    </location>
</feature>
<dbReference type="Proteomes" id="UP000235778">
    <property type="component" value="Unassembled WGS sequence"/>
</dbReference>
<dbReference type="Pfam" id="PF07681">
    <property type="entry name" value="DoxX"/>
    <property type="match status" value="1"/>
</dbReference>
<evidence type="ECO:0000256" key="5">
    <source>
        <dbReference type="ARBA" id="ARBA00022989"/>
    </source>
</evidence>
<dbReference type="PANTHER" id="PTHR33452:SF1">
    <property type="entry name" value="INNER MEMBRANE PROTEIN YPHA-RELATED"/>
    <property type="match status" value="1"/>
</dbReference>
<protein>
    <submittedName>
        <fullName evidence="8">DoxX family protein</fullName>
    </submittedName>
</protein>
<evidence type="ECO:0000256" key="3">
    <source>
        <dbReference type="ARBA" id="ARBA00022475"/>
    </source>
</evidence>
<proteinExistence type="inferred from homology"/>
<name>A0A2N7BW21_9VIBR</name>
<evidence type="ECO:0000256" key="7">
    <source>
        <dbReference type="SAM" id="Phobius"/>
    </source>
</evidence>
<comment type="similarity">
    <text evidence="2">Belongs to the DoxX family.</text>
</comment>
<dbReference type="RefSeq" id="WP_102268811.1">
    <property type="nucleotide sequence ID" value="NZ_MCSH01000161.1"/>
</dbReference>
<evidence type="ECO:0000313" key="8">
    <source>
        <dbReference type="EMBL" id="PME64597.1"/>
    </source>
</evidence>
<gene>
    <name evidence="8" type="ORF">BCV30_07410</name>
</gene>
<keyword evidence="6 7" id="KW-0472">Membrane</keyword>
<feature type="transmembrane region" description="Helical" evidence="7">
    <location>
        <begin position="12"/>
        <end position="32"/>
    </location>
</feature>
<dbReference type="GO" id="GO:0005886">
    <property type="term" value="C:plasma membrane"/>
    <property type="evidence" value="ECO:0007669"/>
    <property type="project" value="UniProtKB-SubCell"/>
</dbReference>
<dbReference type="EMBL" id="MCSI01000116">
    <property type="protein sequence ID" value="PME64597.1"/>
    <property type="molecule type" value="Genomic_DNA"/>
</dbReference>
<keyword evidence="5 7" id="KW-1133">Transmembrane helix</keyword>
<keyword evidence="3" id="KW-1003">Cell membrane</keyword>
<dbReference type="InterPro" id="IPR032808">
    <property type="entry name" value="DoxX"/>
</dbReference>